<feature type="compositionally biased region" description="Basic and acidic residues" evidence="1">
    <location>
        <begin position="299"/>
        <end position="314"/>
    </location>
</feature>
<sequence length="440" mass="48056">MMLLVSNPLQNLFLKLFAEWDGSGLFASAPSQYLFGFYPFLFLSLSLSLSVRVCLCGCGCCRAGKEGENGKVSGPSPAAPPLTHRLCHMDVILTTSPLLVSSSPLKGGASSVFTQVPQPWSLLAHHRNSRYPHPQGKAEMSSTSTCGAAEGMSERGGFGASAGTISRAPCSPMGVQEEEARPYSPTVSTVAVAWGKLPELLPSTEPLDSRGGAGGGDGSGGWDSSGAAMAAAAAETMEKGRSESKLLTFLRKHASPFLKVEKREALGAFAAVLQEVRELHLSQCPLCAPRRPPNWWTSAREEKRCRDTPNDRNNRNVKKVRQQDEEKDDDCDEYLELDVLGRTHIFMDAERKCGEGQKQQKKKQLENGKYIDCSQPSLTKMHQRLYVEAVEFLEHVYSRRDHLHATCPVMYALRPEAHLLRRECAALGGIVLLEALLLGL</sequence>
<dbReference type="Proteomes" id="UP000583944">
    <property type="component" value="Unassembled WGS sequence"/>
</dbReference>
<evidence type="ECO:0000256" key="1">
    <source>
        <dbReference type="SAM" id="MobiDB-lite"/>
    </source>
</evidence>
<proteinExistence type="predicted"/>
<reference evidence="2 3" key="1">
    <citation type="journal article" date="2019" name="Genome Biol. Evol.">
        <title>Nanopore Sequencing Significantly Improves Genome Assembly of the Protozoan Parasite Trypanosoma cruzi.</title>
        <authorList>
            <person name="Diaz-Viraque F."/>
            <person name="Pita S."/>
            <person name="Greif G."/>
            <person name="de Souza R.C.M."/>
            <person name="Iraola G."/>
            <person name="Robello C."/>
        </authorList>
    </citation>
    <scope>NUCLEOTIDE SEQUENCE [LARGE SCALE GENOMIC DNA]</scope>
    <source>
        <strain evidence="2 3">Berenice</strain>
    </source>
</reference>
<organism evidence="2 3">
    <name type="scientific">Trypanosoma cruzi</name>
    <dbReference type="NCBI Taxonomy" id="5693"/>
    <lineage>
        <taxon>Eukaryota</taxon>
        <taxon>Discoba</taxon>
        <taxon>Euglenozoa</taxon>
        <taxon>Kinetoplastea</taxon>
        <taxon>Metakinetoplastina</taxon>
        <taxon>Trypanosomatida</taxon>
        <taxon>Trypanosomatidae</taxon>
        <taxon>Trypanosoma</taxon>
        <taxon>Schizotrypanum</taxon>
    </lineage>
</organism>
<comment type="caution">
    <text evidence="2">The sequence shown here is derived from an EMBL/GenBank/DDBJ whole genome shotgun (WGS) entry which is preliminary data.</text>
</comment>
<protein>
    <submittedName>
        <fullName evidence="2">Uncharacterized protein</fullName>
    </submittedName>
</protein>
<feature type="compositionally biased region" description="Gly residues" evidence="1">
    <location>
        <begin position="211"/>
        <end position="223"/>
    </location>
</feature>
<dbReference type="VEuPathDB" id="TriTrypDB:ECC02_004769"/>
<gene>
    <name evidence="2" type="ORF">ECC02_004769</name>
</gene>
<evidence type="ECO:0000313" key="2">
    <source>
        <dbReference type="EMBL" id="KAF5222254.1"/>
    </source>
</evidence>
<evidence type="ECO:0000313" key="3">
    <source>
        <dbReference type="Proteomes" id="UP000583944"/>
    </source>
</evidence>
<accession>A0A7J6Y643</accession>
<name>A0A7J6Y643_TRYCR</name>
<feature type="region of interest" description="Disordered" evidence="1">
    <location>
        <begin position="299"/>
        <end position="325"/>
    </location>
</feature>
<dbReference type="AlphaFoldDB" id="A0A7J6Y643"/>
<dbReference type="VEuPathDB" id="TriTrypDB:BCY84_02019"/>
<feature type="region of interest" description="Disordered" evidence="1">
    <location>
        <begin position="202"/>
        <end position="227"/>
    </location>
</feature>
<dbReference type="EMBL" id="JABDHM010000029">
    <property type="protein sequence ID" value="KAF5222254.1"/>
    <property type="molecule type" value="Genomic_DNA"/>
</dbReference>